<name>X7EEU8_9RHOB</name>
<dbReference type="Proteomes" id="UP000022447">
    <property type="component" value="Unassembled WGS sequence"/>
</dbReference>
<evidence type="ECO:0000313" key="3">
    <source>
        <dbReference type="Proteomes" id="UP000022447"/>
    </source>
</evidence>
<feature type="region of interest" description="Disordered" evidence="1">
    <location>
        <begin position="39"/>
        <end position="77"/>
    </location>
</feature>
<dbReference type="STRING" id="1449350.OCH239_03775"/>
<evidence type="ECO:0000313" key="2">
    <source>
        <dbReference type="EMBL" id="ETX14427.1"/>
    </source>
</evidence>
<accession>X7EEU8</accession>
<proteinExistence type="predicted"/>
<dbReference type="EMBL" id="JALZ01000011">
    <property type="protein sequence ID" value="ETX14427.1"/>
    <property type="molecule type" value="Genomic_DNA"/>
</dbReference>
<keyword evidence="3" id="KW-1185">Reference proteome</keyword>
<organism evidence="2 3">
    <name type="scientific">Roseivivax halodurans JCM 10272</name>
    <dbReference type="NCBI Taxonomy" id="1449350"/>
    <lineage>
        <taxon>Bacteria</taxon>
        <taxon>Pseudomonadati</taxon>
        <taxon>Pseudomonadota</taxon>
        <taxon>Alphaproteobacteria</taxon>
        <taxon>Rhodobacterales</taxon>
        <taxon>Roseobacteraceae</taxon>
        <taxon>Roseivivax</taxon>
    </lineage>
</organism>
<dbReference type="AlphaFoldDB" id="X7EEU8"/>
<reference evidence="2 3" key="1">
    <citation type="submission" date="2014-01" db="EMBL/GenBank/DDBJ databases">
        <title>Roseivivax halodurans JCM 10272 Genome Sequencing.</title>
        <authorList>
            <person name="Lai Q."/>
            <person name="Li G."/>
            <person name="Shao Z."/>
        </authorList>
    </citation>
    <scope>NUCLEOTIDE SEQUENCE [LARGE SCALE GENOMIC DNA]</scope>
    <source>
        <strain evidence="2 3">JCM 10272</strain>
    </source>
</reference>
<evidence type="ECO:0000256" key="1">
    <source>
        <dbReference type="SAM" id="MobiDB-lite"/>
    </source>
</evidence>
<dbReference type="RefSeq" id="WP_037262899.1">
    <property type="nucleotide sequence ID" value="NZ_JALZ01000011.1"/>
</dbReference>
<comment type="caution">
    <text evidence="2">The sequence shown here is derived from an EMBL/GenBank/DDBJ whole genome shotgun (WGS) entry which is preliminary data.</text>
</comment>
<sequence>MAENGAAGRLAVANRYRDGDQVWIETDARPGVQVVTEGASKLREGSQVAAASSEGPGASVSRKVRTRPVSPAPSWQR</sequence>
<gene>
    <name evidence="2" type="ORF">OCH239_03775</name>
</gene>
<dbReference type="OrthoDB" id="9806939at2"/>
<dbReference type="eggNOG" id="COG0845">
    <property type="taxonomic scope" value="Bacteria"/>
</dbReference>
<protein>
    <submittedName>
        <fullName evidence="2">Uncharacterized protein</fullName>
    </submittedName>
</protein>